<dbReference type="EC" id="2.7.7.49" evidence="1"/>
<evidence type="ECO:0000256" key="1">
    <source>
        <dbReference type="RuleBase" id="RU365061"/>
    </source>
</evidence>
<keyword evidence="1" id="KW-0460">Magnesium</keyword>
<dbReference type="Proteomes" id="UP000254937">
    <property type="component" value="Unassembled WGS sequence"/>
</dbReference>
<keyword evidence="1" id="KW-0479">Metal-binding</keyword>
<dbReference type="PANTHER" id="PTHR12066:SF0">
    <property type="entry name" value="TELOMERASE REVERSE TRANSCRIPTASE"/>
    <property type="match status" value="1"/>
</dbReference>
<accession>A0A370PDY4</accession>
<comment type="catalytic activity">
    <reaction evidence="1">
        <text>DNA(n) + a 2'-deoxyribonucleoside 5'-triphosphate = DNA(n+1) + diphosphate</text>
        <dbReference type="Rhea" id="RHEA:22508"/>
        <dbReference type="Rhea" id="RHEA-COMP:17339"/>
        <dbReference type="Rhea" id="RHEA-COMP:17340"/>
        <dbReference type="ChEBI" id="CHEBI:33019"/>
        <dbReference type="ChEBI" id="CHEBI:61560"/>
        <dbReference type="ChEBI" id="CHEBI:173112"/>
        <dbReference type="EC" id="2.7.7.49"/>
    </reaction>
</comment>
<keyword evidence="4" id="KW-1185">Reference proteome</keyword>
<protein>
    <recommendedName>
        <fullName evidence="1">Telomerase reverse transcriptase</fullName>
        <ecNumber evidence="1">2.7.7.49</ecNumber>
    </recommendedName>
    <alternativeName>
        <fullName evidence="1">Telomerase catalytic subunit</fullName>
    </alternativeName>
</protein>
<dbReference type="InterPro" id="IPR003545">
    <property type="entry name" value="Telomerase_RT"/>
</dbReference>
<dbReference type="GO" id="GO:0000781">
    <property type="term" value="C:chromosome, telomeric region"/>
    <property type="evidence" value="ECO:0007669"/>
    <property type="project" value="UniProtKB-SubCell"/>
</dbReference>
<keyword evidence="1" id="KW-0548">Nucleotidyltransferase</keyword>
<keyword evidence="1" id="KW-0158">Chromosome</keyword>
<keyword evidence="1" id="KW-0779">Telomere</keyword>
<comment type="similarity">
    <text evidence="1">Belongs to the reverse transcriptase family. Telomerase subfamily.</text>
</comment>
<dbReference type="GO" id="GO:0042162">
    <property type="term" value="F:telomeric DNA binding"/>
    <property type="evidence" value="ECO:0007669"/>
    <property type="project" value="TreeGrafter"/>
</dbReference>
<dbReference type="EMBL" id="KZ851858">
    <property type="protein sequence ID" value="RDK40400.1"/>
    <property type="molecule type" value="Genomic_DNA"/>
</dbReference>
<dbReference type="GO" id="GO:0070034">
    <property type="term" value="F:telomerase RNA binding"/>
    <property type="evidence" value="ECO:0007669"/>
    <property type="project" value="TreeGrafter"/>
</dbReference>
<feature type="region of interest" description="Disordered" evidence="2">
    <location>
        <begin position="1"/>
        <end position="20"/>
    </location>
</feature>
<evidence type="ECO:0000313" key="4">
    <source>
        <dbReference type="Proteomes" id="UP000254937"/>
    </source>
</evidence>
<dbReference type="GO" id="GO:0046872">
    <property type="term" value="F:metal ion binding"/>
    <property type="evidence" value="ECO:0007669"/>
    <property type="project" value="UniProtKB-KW"/>
</dbReference>
<name>A0A370PDY4_ASPPH</name>
<sequence>MGKKRKRPIKGDRALDRLSQPCTSPASTCFKGLRSLARDDAAEHSHPVISLYYSQVVTLRQYLLCQIPLSSKSRRRRIVSICHEPAPAKTSYDGGSGGLLANLLNTTLVGILTDSPPTCNEKRRQELAAFTQSQSRSEQASTDTGPLCAQAELVDFVISSLFNRDRFSRQKPLHLLTRGYRRVSAHPAHYGNRTVSCSIAGLEVQFPNDNVQQLKQAPWTEVLGLLGDNGEEIMLKLLLDCGIFVAVDQKRGIYFQLSGATKPFDTKECTSSLSNKQACTGA</sequence>
<keyword evidence="1" id="KW-0695">RNA-directed DNA polymerase</keyword>
<reference evidence="3 4" key="1">
    <citation type="submission" date="2018-07" db="EMBL/GenBank/DDBJ databases">
        <title>Section-level genome sequencing of Aspergillus section Nigri to investigate inter- and intra-species variation.</title>
        <authorList>
            <consortium name="DOE Joint Genome Institute"/>
            <person name="Vesth T.C."/>
            <person name="Nybo J.L."/>
            <person name="Theobald S."/>
            <person name="Frisvad J.C."/>
            <person name="Larsen T.O."/>
            <person name="Nielsen K.F."/>
            <person name="Hoof J.B."/>
            <person name="Brandl J."/>
            <person name="Salamov A."/>
            <person name="Riley R."/>
            <person name="Gladden J.M."/>
            <person name="Phatale P."/>
            <person name="Nielsen M.T."/>
            <person name="Lyhne E.K."/>
            <person name="Kogle M.E."/>
            <person name="Strasser K."/>
            <person name="McDonnell E."/>
            <person name="Barry K."/>
            <person name="Clum A."/>
            <person name="Chen C."/>
            <person name="Nolan M."/>
            <person name="Sandor L."/>
            <person name="Kuo A."/>
            <person name="Lipzen A."/>
            <person name="Hainaut M."/>
            <person name="Drula E."/>
            <person name="Tsang A."/>
            <person name="Magnuson J.K."/>
            <person name="Henrissat B."/>
            <person name="Wiebenga A."/>
            <person name="Simmons B.A."/>
            <person name="Makela M.R."/>
            <person name="De vries R.P."/>
            <person name="Grigoriev I.V."/>
            <person name="Mortensen U.H."/>
            <person name="Baker S.E."/>
            <person name="Andersen M.R."/>
        </authorList>
    </citation>
    <scope>NUCLEOTIDE SEQUENCE [LARGE SCALE GENOMIC DNA]</scope>
    <source>
        <strain evidence="3 4">ATCC 13157</strain>
    </source>
</reference>
<comment type="function">
    <text evidence="1">Telomerase is a ribonucleoprotein enzyme essential for the replication of chromosome termini in most eukaryotes. It elongates telomeres. It is a reverse transcriptase that adds simple sequence repeats to chromosome ends by copying a template sequence within the RNA component of the enzyme.</text>
</comment>
<evidence type="ECO:0000256" key="2">
    <source>
        <dbReference type="SAM" id="MobiDB-lite"/>
    </source>
</evidence>
<keyword evidence="1" id="KW-0539">Nucleus</keyword>
<gene>
    <name evidence="3" type="ORF">M752DRAFT_43017</name>
</gene>
<evidence type="ECO:0000313" key="3">
    <source>
        <dbReference type="EMBL" id="RDK40400.1"/>
    </source>
</evidence>
<dbReference type="GO" id="GO:0007004">
    <property type="term" value="P:telomere maintenance via telomerase"/>
    <property type="evidence" value="ECO:0007669"/>
    <property type="project" value="TreeGrafter"/>
</dbReference>
<keyword evidence="1" id="KW-0808">Transferase</keyword>
<dbReference type="GO" id="GO:0003720">
    <property type="term" value="F:telomerase activity"/>
    <property type="evidence" value="ECO:0007669"/>
    <property type="project" value="InterPro"/>
</dbReference>
<dbReference type="PANTHER" id="PTHR12066">
    <property type="entry name" value="TELOMERASE REVERSE TRANSCRIPTASE"/>
    <property type="match status" value="1"/>
</dbReference>
<proteinExistence type="inferred from homology"/>
<comment type="subcellular location">
    <subcellularLocation>
        <location evidence="1">Nucleus</location>
    </subcellularLocation>
    <subcellularLocation>
        <location evidence="1">Chromosome</location>
        <location evidence="1">Telomere</location>
    </subcellularLocation>
</comment>
<dbReference type="AlphaFoldDB" id="A0A370PDY4"/>
<dbReference type="GO" id="GO:0000333">
    <property type="term" value="C:telomerase catalytic core complex"/>
    <property type="evidence" value="ECO:0007669"/>
    <property type="project" value="TreeGrafter"/>
</dbReference>
<organism evidence="3 4">
    <name type="scientific">Aspergillus phoenicis ATCC 13157</name>
    <dbReference type="NCBI Taxonomy" id="1353007"/>
    <lineage>
        <taxon>Eukaryota</taxon>
        <taxon>Fungi</taxon>
        <taxon>Dikarya</taxon>
        <taxon>Ascomycota</taxon>
        <taxon>Pezizomycotina</taxon>
        <taxon>Eurotiomycetes</taxon>
        <taxon>Eurotiomycetidae</taxon>
        <taxon>Eurotiales</taxon>
        <taxon>Aspergillaceae</taxon>
        <taxon>Aspergillus</taxon>
    </lineage>
</organism>